<accession>A0A9D4F645</accession>
<dbReference type="EMBL" id="JAIWYP010000008">
    <property type="protein sequence ID" value="KAH3790530.1"/>
    <property type="molecule type" value="Genomic_DNA"/>
</dbReference>
<name>A0A9D4F645_DREPO</name>
<reference evidence="1" key="2">
    <citation type="submission" date="2020-11" db="EMBL/GenBank/DDBJ databases">
        <authorList>
            <person name="McCartney M.A."/>
            <person name="Auch B."/>
            <person name="Kono T."/>
            <person name="Mallez S."/>
            <person name="Becker A."/>
            <person name="Gohl D.M."/>
            <person name="Silverstein K.A.T."/>
            <person name="Koren S."/>
            <person name="Bechman K.B."/>
            <person name="Herman A."/>
            <person name="Abrahante J.E."/>
            <person name="Garbe J."/>
        </authorList>
    </citation>
    <scope>NUCLEOTIDE SEQUENCE</scope>
    <source>
        <strain evidence="1">Duluth1</strain>
        <tissue evidence="1">Whole animal</tissue>
    </source>
</reference>
<gene>
    <name evidence="1" type="ORF">DPMN_168732</name>
</gene>
<evidence type="ECO:0000313" key="2">
    <source>
        <dbReference type="Proteomes" id="UP000828390"/>
    </source>
</evidence>
<dbReference type="Proteomes" id="UP000828390">
    <property type="component" value="Unassembled WGS sequence"/>
</dbReference>
<keyword evidence="2" id="KW-1185">Reference proteome</keyword>
<evidence type="ECO:0000313" key="1">
    <source>
        <dbReference type="EMBL" id="KAH3790530.1"/>
    </source>
</evidence>
<dbReference type="AlphaFoldDB" id="A0A9D4F645"/>
<sequence>MFFLHLLLIVREKIQIIDKVEVFQLSPECLLNSISLLIRRVLHGPSLWPAGTGKARLSSPASLRFILRRLHCAVFHE</sequence>
<reference evidence="1" key="1">
    <citation type="journal article" date="2019" name="bioRxiv">
        <title>The Genome of the Zebra Mussel, Dreissena polymorpha: A Resource for Invasive Species Research.</title>
        <authorList>
            <person name="McCartney M.A."/>
            <person name="Auch B."/>
            <person name="Kono T."/>
            <person name="Mallez S."/>
            <person name="Zhang Y."/>
            <person name="Obille A."/>
            <person name="Becker A."/>
            <person name="Abrahante J.E."/>
            <person name="Garbe J."/>
            <person name="Badalamenti J.P."/>
            <person name="Herman A."/>
            <person name="Mangelson H."/>
            <person name="Liachko I."/>
            <person name="Sullivan S."/>
            <person name="Sone E.D."/>
            <person name="Koren S."/>
            <person name="Silverstein K.A.T."/>
            <person name="Beckman K.B."/>
            <person name="Gohl D.M."/>
        </authorList>
    </citation>
    <scope>NUCLEOTIDE SEQUENCE</scope>
    <source>
        <strain evidence="1">Duluth1</strain>
        <tissue evidence="1">Whole animal</tissue>
    </source>
</reference>
<comment type="caution">
    <text evidence="1">The sequence shown here is derived from an EMBL/GenBank/DDBJ whole genome shotgun (WGS) entry which is preliminary data.</text>
</comment>
<organism evidence="1 2">
    <name type="scientific">Dreissena polymorpha</name>
    <name type="common">Zebra mussel</name>
    <name type="synonym">Mytilus polymorpha</name>
    <dbReference type="NCBI Taxonomy" id="45954"/>
    <lineage>
        <taxon>Eukaryota</taxon>
        <taxon>Metazoa</taxon>
        <taxon>Spiralia</taxon>
        <taxon>Lophotrochozoa</taxon>
        <taxon>Mollusca</taxon>
        <taxon>Bivalvia</taxon>
        <taxon>Autobranchia</taxon>
        <taxon>Heteroconchia</taxon>
        <taxon>Euheterodonta</taxon>
        <taxon>Imparidentia</taxon>
        <taxon>Neoheterodontei</taxon>
        <taxon>Myida</taxon>
        <taxon>Dreissenoidea</taxon>
        <taxon>Dreissenidae</taxon>
        <taxon>Dreissena</taxon>
    </lineage>
</organism>
<proteinExistence type="predicted"/>
<protein>
    <submittedName>
        <fullName evidence="1">Uncharacterized protein</fullName>
    </submittedName>
</protein>